<sequence length="400" mass="43633">MNTANLDPILVADQWDYFDPGLPIPGTPMHQDPAMNAITEPNIVPQLANSPLCMSEPGLNHKSSERETDLVMHYVDYVSMGDQERGRRVHGSSKGWLLSTLLRSPGFYNTALSLSAYHQHLNATAGGEPGAAAYHDYQKDRLRATQIFECSQPGFLGENLICAVELARLETIGGNRERSHIYLRSALSLLEQPKIQNRACEITASFGLITPTSPSSFSSVASVTRQAPPPLPPETERKALSHSQALLAWMDILTCSVQRTMPAAHETYRSLLSNSSFCLCFRAVTGSESWILQTIMDVVALDTWKRDQETRGDLSVRQLVMRADEMTSAIEAKVGDLGATPGPPGQPSLGASARHDERPGPSLTLLYAQAALVYLNFIVSGPNCGALEVRQSIDCAIASW</sequence>
<dbReference type="AlphaFoldDB" id="A0A5Q4BAR2"/>
<dbReference type="Pfam" id="PF11951">
    <property type="entry name" value="Fungal_trans_2"/>
    <property type="match status" value="1"/>
</dbReference>
<gene>
    <name evidence="3" type="primary">UstR</name>
    <name evidence="3" type="ORF">CSHISOI_11634</name>
</gene>
<keyword evidence="4" id="KW-1185">Reference proteome</keyword>
<evidence type="ECO:0000313" key="3">
    <source>
        <dbReference type="EMBL" id="TQN63784.1"/>
    </source>
</evidence>
<name>A0A5Q4BAR2_9PEZI</name>
<dbReference type="EMBL" id="PUHP01003788">
    <property type="protein sequence ID" value="TQN63784.1"/>
    <property type="molecule type" value="Genomic_DNA"/>
</dbReference>
<evidence type="ECO:0000313" key="4">
    <source>
        <dbReference type="Proteomes" id="UP000326340"/>
    </source>
</evidence>
<keyword evidence="1" id="KW-0539">Nucleus</keyword>
<feature type="non-terminal residue" evidence="3">
    <location>
        <position position="400"/>
    </location>
</feature>
<dbReference type="Proteomes" id="UP000326340">
    <property type="component" value="Unassembled WGS sequence"/>
</dbReference>
<organism evidence="3 4">
    <name type="scientific">Colletotrichum shisoi</name>
    <dbReference type="NCBI Taxonomy" id="2078593"/>
    <lineage>
        <taxon>Eukaryota</taxon>
        <taxon>Fungi</taxon>
        <taxon>Dikarya</taxon>
        <taxon>Ascomycota</taxon>
        <taxon>Pezizomycotina</taxon>
        <taxon>Sordariomycetes</taxon>
        <taxon>Hypocreomycetidae</taxon>
        <taxon>Glomerellales</taxon>
        <taxon>Glomerellaceae</taxon>
        <taxon>Colletotrichum</taxon>
        <taxon>Colletotrichum destructivum species complex</taxon>
    </lineage>
</organism>
<proteinExistence type="predicted"/>
<protein>
    <submittedName>
        <fullName evidence="3">Ustiloxin B cluster transcription factor ustR</fullName>
    </submittedName>
</protein>
<evidence type="ECO:0000256" key="2">
    <source>
        <dbReference type="SAM" id="MobiDB-lite"/>
    </source>
</evidence>
<dbReference type="OrthoDB" id="3251668at2759"/>
<accession>A0A5Q4BAR2</accession>
<comment type="caution">
    <text evidence="3">The sequence shown here is derived from an EMBL/GenBank/DDBJ whole genome shotgun (WGS) entry which is preliminary data.</text>
</comment>
<reference evidence="3 4" key="1">
    <citation type="journal article" date="2019" name="Sci. Rep.">
        <title>Colletotrichum shisoi sp. nov., an anthracnose pathogen of Perilla frutescens in Japan: molecular phylogenetic, morphological and genomic evidence.</title>
        <authorList>
            <person name="Gan P."/>
            <person name="Tsushima A."/>
            <person name="Hiroyama R."/>
            <person name="Narusaka M."/>
            <person name="Takano Y."/>
            <person name="Narusaka Y."/>
            <person name="Kawaradani M."/>
            <person name="Damm U."/>
            <person name="Shirasu K."/>
        </authorList>
    </citation>
    <scope>NUCLEOTIDE SEQUENCE [LARGE SCALE GENOMIC DNA]</scope>
    <source>
        <strain evidence="3 4">PG-2018a</strain>
    </source>
</reference>
<dbReference type="InterPro" id="IPR021858">
    <property type="entry name" value="Fun_TF"/>
</dbReference>
<evidence type="ECO:0000256" key="1">
    <source>
        <dbReference type="ARBA" id="ARBA00023242"/>
    </source>
</evidence>
<feature type="region of interest" description="Disordered" evidence="2">
    <location>
        <begin position="335"/>
        <end position="357"/>
    </location>
</feature>